<dbReference type="EMBL" id="QLMJ01000016">
    <property type="protein sequence ID" value="RAK30357.1"/>
    <property type="molecule type" value="Genomic_DNA"/>
</dbReference>
<dbReference type="InterPro" id="IPR046179">
    <property type="entry name" value="DUF6188"/>
</dbReference>
<comment type="caution">
    <text evidence="1">The sequence shown here is derived from an EMBL/GenBank/DDBJ whole genome shotgun (WGS) entry which is preliminary data.</text>
</comment>
<dbReference type="Pfam" id="PF19686">
    <property type="entry name" value="DUF6188"/>
    <property type="match status" value="1"/>
</dbReference>
<sequence length="140" mass="14337">MSSLEAAARPINVLAGRELEFVQLGHAIVLGFSGGRRVVIESVAHLCAGPLGDDVLVEPGYDSDDSAASDALAVLLGDVVREARAGFDGELRISFARGAELRIDADADAESWAVTGPDDFLIVCMPGGELAAWGGATAGA</sequence>
<reference evidence="1 2" key="1">
    <citation type="submission" date="2018-06" db="EMBL/GenBank/DDBJ databases">
        <title>Genomic Encyclopedia of Type Strains, Phase III (KMG-III): the genomes of soil and plant-associated and newly described type strains.</title>
        <authorList>
            <person name="Whitman W."/>
        </authorList>
    </citation>
    <scope>NUCLEOTIDE SEQUENCE [LARGE SCALE GENOMIC DNA]</scope>
    <source>
        <strain evidence="1 2">CGMCC 4.7090</strain>
    </source>
</reference>
<dbReference type="OrthoDB" id="3429377at2"/>
<proteinExistence type="predicted"/>
<evidence type="ECO:0000313" key="2">
    <source>
        <dbReference type="Proteomes" id="UP000249341"/>
    </source>
</evidence>
<dbReference type="Proteomes" id="UP000249341">
    <property type="component" value="Unassembled WGS sequence"/>
</dbReference>
<dbReference type="RefSeq" id="WP_111652424.1">
    <property type="nucleotide sequence ID" value="NZ_JACHWI010000010.1"/>
</dbReference>
<gene>
    <name evidence="1" type="ORF">B0I29_11616</name>
</gene>
<dbReference type="AlphaFoldDB" id="A0A327Z3Q1"/>
<protein>
    <submittedName>
        <fullName evidence="1">Uncharacterized protein</fullName>
    </submittedName>
</protein>
<accession>A0A327Z3Q1</accession>
<name>A0A327Z3Q1_9ACTN</name>
<evidence type="ECO:0000313" key="1">
    <source>
        <dbReference type="EMBL" id="RAK30357.1"/>
    </source>
</evidence>
<keyword evidence="2" id="KW-1185">Reference proteome</keyword>
<organism evidence="1 2">
    <name type="scientific">Actinoplanes lutulentus</name>
    <dbReference type="NCBI Taxonomy" id="1287878"/>
    <lineage>
        <taxon>Bacteria</taxon>
        <taxon>Bacillati</taxon>
        <taxon>Actinomycetota</taxon>
        <taxon>Actinomycetes</taxon>
        <taxon>Micromonosporales</taxon>
        <taxon>Micromonosporaceae</taxon>
        <taxon>Actinoplanes</taxon>
    </lineage>
</organism>